<dbReference type="Proteomes" id="UP001595733">
    <property type="component" value="Unassembled WGS sequence"/>
</dbReference>
<feature type="transmembrane region" description="Helical" evidence="1">
    <location>
        <begin position="59"/>
        <end position="77"/>
    </location>
</feature>
<gene>
    <name evidence="3" type="ORF">ACFO0S_08990</name>
</gene>
<protein>
    <submittedName>
        <fullName evidence="3">DUF1206 domain-containing protein</fullName>
    </submittedName>
</protein>
<reference evidence="4" key="1">
    <citation type="journal article" date="2019" name="Int. J. Syst. Evol. Microbiol.">
        <title>The Global Catalogue of Microorganisms (GCM) 10K type strain sequencing project: providing services to taxonomists for standard genome sequencing and annotation.</title>
        <authorList>
            <consortium name="The Broad Institute Genomics Platform"/>
            <consortium name="The Broad Institute Genome Sequencing Center for Infectious Disease"/>
            <person name="Wu L."/>
            <person name="Ma J."/>
        </authorList>
    </citation>
    <scope>NUCLEOTIDE SEQUENCE [LARGE SCALE GENOMIC DNA]</scope>
    <source>
        <strain evidence="4">CCUG 50353</strain>
    </source>
</reference>
<keyword evidence="1" id="KW-0812">Transmembrane</keyword>
<organism evidence="3 4">
    <name type="scientific">Chryseomicrobium palamuruense</name>
    <dbReference type="NCBI Taxonomy" id="682973"/>
    <lineage>
        <taxon>Bacteria</taxon>
        <taxon>Bacillati</taxon>
        <taxon>Bacillota</taxon>
        <taxon>Bacilli</taxon>
        <taxon>Bacillales</taxon>
        <taxon>Caryophanaceae</taxon>
        <taxon>Chryseomicrobium</taxon>
    </lineage>
</organism>
<dbReference type="InterPro" id="IPR009597">
    <property type="entry name" value="DUF1206"/>
</dbReference>
<feature type="transmembrane region" description="Helical" evidence="1">
    <location>
        <begin position="97"/>
        <end position="118"/>
    </location>
</feature>
<feature type="domain" description="DUF1206" evidence="2">
    <location>
        <begin position="97"/>
        <end position="162"/>
    </location>
</feature>
<feature type="transmembrane region" description="Helical" evidence="1">
    <location>
        <begin position="195"/>
        <end position="214"/>
    </location>
</feature>
<evidence type="ECO:0000313" key="4">
    <source>
        <dbReference type="Proteomes" id="UP001595733"/>
    </source>
</evidence>
<dbReference type="Pfam" id="PF06724">
    <property type="entry name" value="DUF1206"/>
    <property type="match status" value="3"/>
</dbReference>
<evidence type="ECO:0000256" key="1">
    <source>
        <dbReference type="SAM" id="Phobius"/>
    </source>
</evidence>
<keyword evidence="1" id="KW-1133">Transmembrane helix</keyword>
<feature type="domain" description="DUF1206" evidence="2">
    <location>
        <begin position="15"/>
        <end position="81"/>
    </location>
</feature>
<accession>A0ABV8UXN0</accession>
<keyword evidence="4" id="KW-1185">Reference proteome</keyword>
<evidence type="ECO:0000313" key="3">
    <source>
        <dbReference type="EMBL" id="MFC4355180.1"/>
    </source>
</evidence>
<proteinExistence type="predicted"/>
<feature type="transmembrane region" description="Helical" evidence="1">
    <location>
        <begin position="142"/>
        <end position="160"/>
    </location>
</feature>
<feature type="domain" description="DUF1206" evidence="2">
    <location>
        <begin position="194"/>
        <end position="261"/>
    </location>
</feature>
<keyword evidence="1" id="KW-0472">Membrane</keyword>
<evidence type="ECO:0000259" key="2">
    <source>
        <dbReference type="Pfam" id="PF06724"/>
    </source>
</evidence>
<feature type="transmembrane region" description="Helical" evidence="1">
    <location>
        <begin position="234"/>
        <end position="254"/>
    </location>
</feature>
<feature type="transmembrane region" description="Helical" evidence="1">
    <location>
        <begin position="21"/>
        <end position="39"/>
    </location>
</feature>
<name>A0ABV8UXN0_9BACL</name>
<sequence>MEETKPWIRRFSRTGYMTKGIVYIIIGVLALLAAFGPGGNTTGTTGAVEYVSTMPFGKLLLWLIGIGLFGYIIWNLIKAIKDPQYEGKDGKGLIKRIGYFVSAIIHGNLAIAAILLAIRKKSSSSGGESEREISARLMEQPFGVWLVGLIGAIILIYGIYELQSGARLKFLKQLKTHEMNDKEIKMAKQAGRTGLIARGIVLGLIGFFFLRTAWTHNPDNSKGIGGALDELAAQPYGMFILAAVAAGLILYGIYQIVRGRYERMNFGHGS</sequence>
<dbReference type="RefSeq" id="WP_378141562.1">
    <property type="nucleotide sequence ID" value="NZ_JBHSEF010000022.1"/>
</dbReference>
<dbReference type="EMBL" id="JBHSEF010000022">
    <property type="protein sequence ID" value="MFC4355180.1"/>
    <property type="molecule type" value="Genomic_DNA"/>
</dbReference>
<comment type="caution">
    <text evidence="3">The sequence shown here is derived from an EMBL/GenBank/DDBJ whole genome shotgun (WGS) entry which is preliminary data.</text>
</comment>